<evidence type="ECO:0008006" key="4">
    <source>
        <dbReference type="Google" id="ProtNLM"/>
    </source>
</evidence>
<protein>
    <recommendedName>
        <fullName evidence="4">LysE family translocator</fullName>
    </recommendedName>
</protein>
<dbReference type="EMBL" id="CP101990">
    <property type="protein sequence ID" value="UUI68817.1"/>
    <property type="molecule type" value="Genomic_DNA"/>
</dbReference>
<sequence length="75" mass="7640">MPTLETLFAFALTSLVLIVVPGPSVLFVVGRSLAHGRRAGILSVLGNGLGGLPIVGAVALGSARSWPTRPPRSPP</sequence>
<evidence type="ECO:0000313" key="2">
    <source>
        <dbReference type="EMBL" id="UUI68817.1"/>
    </source>
</evidence>
<feature type="transmembrane region" description="Helical" evidence="1">
    <location>
        <begin position="6"/>
        <end position="29"/>
    </location>
</feature>
<keyword evidence="3" id="KW-1185">Reference proteome</keyword>
<keyword evidence="1" id="KW-0812">Transmembrane</keyword>
<evidence type="ECO:0000256" key="1">
    <source>
        <dbReference type="SAM" id="Phobius"/>
    </source>
</evidence>
<feature type="transmembrane region" description="Helical" evidence="1">
    <location>
        <begin position="41"/>
        <end position="63"/>
    </location>
</feature>
<reference evidence="2 3" key="1">
    <citation type="submission" date="2022-07" db="EMBL/GenBank/DDBJ databases">
        <title>Novel species in genus Aeromicrobium.</title>
        <authorList>
            <person name="Ye L."/>
        </authorList>
    </citation>
    <scope>NUCLEOTIDE SEQUENCE [LARGE SCALE GENOMIC DNA]</scope>
    <source>
        <strain evidence="3">zg-Y50</strain>
    </source>
</reference>
<dbReference type="RefSeq" id="WP_232417837.1">
    <property type="nucleotide sequence ID" value="NZ_CP101990.1"/>
</dbReference>
<keyword evidence="1" id="KW-1133">Transmembrane helix</keyword>
<organism evidence="2 3">
    <name type="scientific">Aeromicrobium duanguangcaii</name>
    <dbReference type="NCBI Taxonomy" id="2968086"/>
    <lineage>
        <taxon>Bacteria</taxon>
        <taxon>Bacillati</taxon>
        <taxon>Actinomycetota</taxon>
        <taxon>Actinomycetes</taxon>
        <taxon>Propionibacteriales</taxon>
        <taxon>Nocardioidaceae</taxon>
        <taxon>Aeromicrobium</taxon>
    </lineage>
</organism>
<proteinExistence type="predicted"/>
<gene>
    <name evidence="2" type="ORF">NP095_01520</name>
</gene>
<keyword evidence="1" id="KW-0472">Membrane</keyword>
<name>A0ABY5KEC9_9ACTN</name>
<dbReference type="Proteomes" id="UP001315860">
    <property type="component" value="Chromosome"/>
</dbReference>
<accession>A0ABY5KEC9</accession>
<evidence type="ECO:0000313" key="3">
    <source>
        <dbReference type="Proteomes" id="UP001315860"/>
    </source>
</evidence>